<protein>
    <submittedName>
        <fullName evidence="1">Uncharacterized protein</fullName>
    </submittedName>
</protein>
<name>A0ACD2ZWY6_9AGAR</name>
<evidence type="ECO:0000313" key="1">
    <source>
        <dbReference type="EMBL" id="TFK57906.1"/>
    </source>
</evidence>
<organism evidence="1 2">
    <name type="scientific">Pluteus cervinus</name>
    <dbReference type="NCBI Taxonomy" id="181527"/>
    <lineage>
        <taxon>Eukaryota</taxon>
        <taxon>Fungi</taxon>
        <taxon>Dikarya</taxon>
        <taxon>Basidiomycota</taxon>
        <taxon>Agaricomycotina</taxon>
        <taxon>Agaricomycetes</taxon>
        <taxon>Agaricomycetidae</taxon>
        <taxon>Agaricales</taxon>
        <taxon>Pluteineae</taxon>
        <taxon>Pluteaceae</taxon>
        <taxon>Pluteus</taxon>
    </lineage>
</organism>
<keyword evidence="2" id="KW-1185">Reference proteome</keyword>
<dbReference type="Proteomes" id="UP000308600">
    <property type="component" value="Unassembled WGS sequence"/>
</dbReference>
<proteinExistence type="predicted"/>
<evidence type="ECO:0000313" key="2">
    <source>
        <dbReference type="Proteomes" id="UP000308600"/>
    </source>
</evidence>
<sequence length="181" mass="20309">MNKTQPSSSRSIKPIGPMRLKSPKFNPSRQTQRITPIQSISGNVDLETLFQDADRRSDDSDSESEYSTRQHASPHIESEDEEDWKPETGGEDTDEGSDSDASAMDIDLEKSQNVSTYRVKRSVNQFLRYISAIPTNLVMGQLQVSGNGGYLGRRLPPGREEPWRLDELLGHGFILVNWDGV</sequence>
<dbReference type="EMBL" id="ML209884">
    <property type="protein sequence ID" value="TFK57906.1"/>
    <property type="molecule type" value="Genomic_DNA"/>
</dbReference>
<accession>A0ACD2ZWY6</accession>
<reference evidence="1 2" key="1">
    <citation type="journal article" date="2019" name="Nat. Ecol. Evol.">
        <title>Megaphylogeny resolves global patterns of mushroom evolution.</title>
        <authorList>
            <person name="Varga T."/>
            <person name="Krizsan K."/>
            <person name="Foldi C."/>
            <person name="Dima B."/>
            <person name="Sanchez-Garcia M."/>
            <person name="Sanchez-Ramirez S."/>
            <person name="Szollosi G.J."/>
            <person name="Szarkandi J.G."/>
            <person name="Papp V."/>
            <person name="Albert L."/>
            <person name="Andreopoulos W."/>
            <person name="Angelini C."/>
            <person name="Antonin V."/>
            <person name="Barry K.W."/>
            <person name="Bougher N.L."/>
            <person name="Buchanan P."/>
            <person name="Buyck B."/>
            <person name="Bense V."/>
            <person name="Catcheside P."/>
            <person name="Chovatia M."/>
            <person name="Cooper J."/>
            <person name="Damon W."/>
            <person name="Desjardin D."/>
            <person name="Finy P."/>
            <person name="Geml J."/>
            <person name="Haridas S."/>
            <person name="Hughes K."/>
            <person name="Justo A."/>
            <person name="Karasinski D."/>
            <person name="Kautmanova I."/>
            <person name="Kiss B."/>
            <person name="Kocsube S."/>
            <person name="Kotiranta H."/>
            <person name="LaButti K.M."/>
            <person name="Lechner B.E."/>
            <person name="Liimatainen K."/>
            <person name="Lipzen A."/>
            <person name="Lukacs Z."/>
            <person name="Mihaltcheva S."/>
            <person name="Morgado L.N."/>
            <person name="Niskanen T."/>
            <person name="Noordeloos M.E."/>
            <person name="Ohm R.A."/>
            <person name="Ortiz-Santana B."/>
            <person name="Ovrebo C."/>
            <person name="Racz N."/>
            <person name="Riley R."/>
            <person name="Savchenko A."/>
            <person name="Shiryaev A."/>
            <person name="Soop K."/>
            <person name="Spirin V."/>
            <person name="Szebenyi C."/>
            <person name="Tomsovsky M."/>
            <person name="Tulloss R.E."/>
            <person name="Uehling J."/>
            <person name="Grigoriev I.V."/>
            <person name="Vagvolgyi C."/>
            <person name="Papp T."/>
            <person name="Martin F.M."/>
            <person name="Miettinen O."/>
            <person name="Hibbett D.S."/>
            <person name="Nagy L.G."/>
        </authorList>
    </citation>
    <scope>NUCLEOTIDE SEQUENCE [LARGE SCALE GENOMIC DNA]</scope>
    <source>
        <strain evidence="1 2">NL-1719</strain>
    </source>
</reference>
<gene>
    <name evidence="1" type="ORF">BDN72DRAFT_907324</name>
</gene>